<evidence type="ECO:0000256" key="2">
    <source>
        <dbReference type="ARBA" id="ARBA00001946"/>
    </source>
</evidence>
<dbReference type="KEGG" id="halc:EY643_18460"/>
<dbReference type="OrthoDB" id="9816040at2"/>
<dbReference type="GO" id="GO:0005737">
    <property type="term" value="C:cytoplasm"/>
    <property type="evidence" value="ECO:0007669"/>
    <property type="project" value="TreeGrafter"/>
</dbReference>
<evidence type="ECO:0000256" key="3">
    <source>
        <dbReference type="ARBA" id="ARBA00022801"/>
    </source>
</evidence>
<comment type="cofactor">
    <cofactor evidence="1">
        <name>Mn(2+)</name>
        <dbReference type="ChEBI" id="CHEBI:29035"/>
    </cofactor>
</comment>
<dbReference type="InterPro" id="IPR020476">
    <property type="entry name" value="Nudix_hydrolase"/>
</dbReference>
<dbReference type="Pfam" id="PF00293">
    <property type="entry name" value="NUDIX"/>
    <property type="match status" value="1"/>
</dbReference>
<accession>A0A5P9NPW4</accession>
<dbReference type="InterPro" id="IPR022927">
    <property type="entry name" value="RppH"/>
</dbReference>
<comment type="function">
    <text evidence="4">Accelerates the degradation of transcripts by removing pyrophosphate from the 5'-end of triphosphorylated RNA, leading to a more labile monophosphorylated state that can stimulate subsequent ribonuclease cleavage.</text>
</comment>
<feature type="domain" description="Nudix hydrolase" evidence="5">
    <location>
        <begin position="6"/>
        <end position="150"/>
    </location>
</feature>
<evidence type="ECO:0000256" key="1">
    <source>
        <dbReference type="ARBA" id="ARBA00001936"/>
    </source>
</evidence>
<organism evidence="6 7">
    <name type="scientific">Halioglobus maricola</name>
    <dbReference type="NCBI Taxonomy" id="2601894"/>
    <lineage>
        <taxon>Bacteria</taxon>
        <taxon>Pseudomonadati</taxon>
        <taxon>Pseudomonadota</taxon>
        <taxon>Gammaproteobacteria</taxon>
        <taxon>Cellvibrionales</taxon>
        <taxon>Halieaceae</taxon>
        <taxon>Halioglobus</taxon>
    </lineage>
</organism>
<gene>
    <name evidence="4" type="primary">rppH</name>
    <name evidence="4" type="synonym">nudH</name>
    <name evidence="6" type="ORF">EY643_18460</name>
</gene>
<evidence type="ECO:0000313" key="6">
    <source>
        <dbReference type="EMBL" id="QFU77495.1"/>
    </source>
</evidence>
<keyword evidence="3 4" id="KW-0378">Hydrolase</keyword>
<evidence type="ECO:0000259" key="5">
    <source>
        <dbReference type="PROSITE" id="PS51462"/>
    </source>
</evidence>
<evidence type="ECO:0000256" key="4">
    <source>
        <dbReference type="HAMAP-Rule" id="MF_00298"/>
    </source>
</evidence>
<feature type="short sequence motif" description="Nudix box" evidence="4">
    <location>
        <begin position="39"/>
        <end position="60"/>
    </location>
</feature>
<dbReference type="CDD" id="cd03671">
    <property type="entry name" value="NUDIX_Ap4A_hydrolase_plant_like"/>
    <property type="match status" value="1"/>
</dbReference>
<evidence type="ECO:0000313" key="7">
    <source>
        <dbReference type="Proteomes" id="UP000326287"/>
    </source>
</evidence>
<keyword evidence="7" id="KW-1185">Reference proteome</keyword>
<dbReference type="Gene3D" id="3.90.79.10">
    <property type="entry name" value="Nucleoside Triphosphate Pyrophosphohydrolase"/>
    <property type="match status" value="1"/>
</dbReference>
<comment type="cofactor">
    <cofactor evidence="4">
        <name>a divalent metal cation</name>
        <dbReference type="ChEBI" id="CHEBI:60240"/>
    </cofactor>
</comment>
<dbReference type="RefSeq" id="WP_153240641.1">
    <property type="nucleotide sequence ID" value="NZ_CP036422.1"/>
</dbReference>
<dbReference type="HAMAP" id="MF_00298">
    <property type="entry name" value="Nudix_RppH"/>
    <property type="match status" value="1"/>
</dbReference>
<dbReference type="PANTHER" id="PTHR23114">
    <property type="entry name" value="M7GPPPN-MRNA HYDROLASE"/>
    <property type="match status" value="1"/>
</dbReference>
<dbReference type="PRINTS" id="PR00502">
    <property type="entry name" value="NUDIXFAMILY"/>
</dbReference>
<comment type="similarity">
    <text evidence="4">Belongs to the Nudix hydrolase family. RppH subfamily.</text>
</comment>
<dbReference type="InterPro" id="IPR000086">
    <property type="entry name" value="NUDIX_hydrolase_dom"/>
</dbReference>
<proteinExistence type="inferred from homology"/>
<dbReference type="SUPFAM" id="SSF55811">
    <property type="entry name" value="Nudix"/>
    <property type="match status" value="1"/>
</dbReference>
<name>A0A5P9NPW4_9GAMM</name>
<dbReference type="PROSITE" id="PS51462">
    <property type="entry name" value="NUDIX"/>
    <property type="match status" value="1"/>
</dbReference>
<dbReference type="Proteomes" id="UP000326287">
    <property type="component" value="Chromosome"/>
</dbReference>
<dbReference type="GO" id="GO:0034353">
    <property type="term" value="F:mRNA 5'-diphosphatase activity"/>
    <property type="evidence" value="ECO:0007669"/>
    <property type="project" value="TreeGrafter"/>
</dbReference>
<dbReference type="EC" id="3.6.1.-" evidence="4"/>
<dbReference type="InterPro" id="IPR020084">
    <property type="entry name" value="NUDIX_hydrolase_CS"/>
</dbReference>
<dbReference type="EMBL" id="CP036422">
    <property type="protein sequence ID" value="QFU77495.1"/>
    <property type="molecule type" value="Genomic_DNA"/>
</dbReference>
<dbReference type="PANTHER" id="PTHR23114:SF17">
    <property type="entry name" value="M7GPPPN-MRNA HYDROLASE"/>
    <property type="match status" value="1"/>
</dbReference>
<sequence>MIDKEGYRPNVGIVLANDQGQVLWARRVGGRNAWQFPQGGINRGESPEQALYRELEEEVGLTRDSVEVLAVTRGWLRYRLPRRFIRKGQKPLCIGQKQKWFLLRMLDPDDAVKLDLNAKPEFDHWQWVSYWYPLNEVISFKREVYRRAMKELAAPLGRHTERLEGER</sequence>
<protein>
    <recommendedName>
        <fullName evidence="4">RNA pyrophosphohydrolase</fullName>
        <ecNumber evidence="4">3.6.1.-</ecNumber>
    </recommendedName>
    <alternativeName>
        <fullName evidence="4">(Di)nucleoside polyphosphate hydrolase</fullName>
    </alternativeName>
</protein>
<dbReference type="AlphaFoldDB" id="A0A5P9NPW4"/>
<comment type="cofactor">
    <cofactor evidence="2">
        <name>Mg(2+)</name>
        <dbReference type="ChEBI" id="CHEBI:18420"/>
    </cofactor>
</comment>
<dbReference type="NCBIfam" id="NF001938">
    <property type="entry name" value="PRK00714.1-5"/>
    <property type="match status" value="1"/>
</dbReference>
<dbReference type="PROSITE" id="PS00893">
    <property type="entry name" value="NUDIX_BOX"/>
    <property type="match status" value="1"/>
</dbReference>
<reference evidence="6 7" key="1">
    <citation type="submission" date="2019-02" db="EMBL/GenBank/DDBJ databases">
        <authorList>
            <person name="Li S.-H."/>
        </authorList>
    </citation>
    <scope>NUCLEOTIDE SEQUENCE [LARGE SCALE GENOMIC DNA]</scope>
    <source>
        <strain evidence="6 7">IMCC14385</strain>
    </source>
</reference>
<dbReference type="InterPro" id="IPR015797">
    <property type="entry name" value="NUDIX_hydrolase-like_dom_sf"/>
</dbReference>
<dbReference type="NCBIfam" id="NF001934">
    <property type="entry name" value="PRK00714.1-1"/>
    <property type="match status" value="1"/>
</dbReference>
<dbReference type="FunFam" id="3.90.79.10:FF:000001">
    <property type="entry name" value="RNA pyrophosphohydrolase"/>
    <property type="match status" value="1"/>
</dbReference>
<dbReference type="NCBIfam" id="NF001937">
    <property type="entry name" value="PRK00714.1-4"/>
    <property type="match status" value="1"/>
</dbReference>
<dbReference type="GO" id="GO:0006402">
    <property type="term" value="P:mRNA catabolic process"/>
    <property type="evidence" value="ECO:0007669"/>
    <property type="project" value="TreeGrafter"/>
</dbReference>